<feature type="transmembrane region" description="Helical" evidence="5">
    <location>
        <begin position="426"/>
        <end position="447"/>
    </location>
</feature>
<organism evidence="7">
    <name type="scientific">Acavomonas peruviana</name>
    <dbReference type="NCBI Taxonomy" id="1542312"/>
    <lineage>
        <taxon>Eukaryota</taxon>
        <taxon>Sar</taxon>
        <taxon>Alveolata</taxon>
        <taxon>Colponemida</taxon>
        <taxon>Acavomonidia</taxon>
        <taxon>Acavomonas</taxon>
    </lineage>
</organism>
<reference evidence="7" key="1">
    <citation type="journal article" date="2013" name="Curr. Biol.">
        <title>Colponemids represent multiple ancient alveolate lineages.</title>
        <authorList>
            <person name="Janouskovec J."/>
            <person name="Tikhonenkov D.V."/>
            <person name="Mikhailov K.V."/>
            <person name="Simdyanov T.G."/>
            <person name="Aleoshin V.V."/>
            <person name="Mylnikov A.P."/>
            <person name="Keeling P.J."/>
        </authorList>
    </citation>
    <scope>NUCLEOTIDE SEQUENCE</scope>
    <source>
        <strain evidence="7">Colp-5</strain>
    </source>
</reference>
<feature type="domain" description="NADH:quinone oxidoreductase/Mrp antiporter transmembrane" evidence="6">
    <location>
        <begin position="103"/>
        <end position="393"/>
    </location>
</feature>
<comment type="subcellular location">
    <subcellularLocation>
        <location evidence="1">Membrane</location>
        <topology evidence="1">Multi-pass membrane protein</topology>
    </subcellularLocation>
</comment>
<name>V5KVG5_9ALVE</name>
<feature type="transmembrane region" description="Helical" evidence="5">
    <location>
        <begin position="347"/>
        <end position="367"/>
    </location>
</feature>
<evidence type="ECO:0000256" key="2">
    <source>
        <dbReference type="ARBA" id="ARBA00022692"/>
    </source>
</evidence>
<dbReference type="PANTHER" id="PTHR22773">
    <property type="entry name" value="NADH DEHYDROGENASE"/>
    <property type="match status" value="1"/>
</dbReference>
<gene>
    <name evidence="7" type="primary">nad2</name>
</gene>
<dbReference type="Pfam" id="PF00361">
    <property type="entry name" value="Proton_antipo_M"/>
    <property type="match status" value="1"/>
</dbReference>
<evidence type="ECO:0000256" key="1">
    <source>
        <dbReference type="ARBA" id="ARBA00004141"/>
    </source>
</evidence>
<dbReference type="InterPro" id="IPR001750">
    <property type="entry name" value="ND/Mrp_TM"/>
</dbReference>
<feature type="transmembrane region" description="Helical" evidence="5">
    <location>
        <begin position="244"/>
        <end position="267"/>
    </location>
</feature>
<evidence type="ECO:0000256" key="5">
    <source>
        <dbReference type="SAM" id="Phobius"/>
    </source>
</evidence>
<evidence type="ECO:0000256" key="4">
    <source>
        <dbReference type="ARBA" id="ARBA00023136"/>
    </source>
</evidence>
<dbReference type="AlphaFoldDB" id="V5KVG5"/>
<evidence type="ECO:0000256" key="3">
    <source>
        <dbReference type="ARBA" id="ARBA00022989"/>
    </source>
</evidence>
<protein>
    <submittedName>
        <fullName evidence="7">NADH dehydrogenase subunit 2</fullName>
    </submittedName>
</protein>
<feature type="transmembrane region" description="Helical" evidence="5">
    <location>
        <begin position="105"/>
        <end position="122"/>
    </location>
</feature>
<feature type="transmembrane region" description="Helical" evidence="5">
    <location>
        <begin position="379"/>
        <end position="399"/>
    </location>
</feature>
<reference evidence="7" key="2">
    <citation type="journal article" date="2014" name="PLoS ONE">
        <title>Description of Colponema vietnamica sp.n. and Acavomonas peruviana n. gen. n. sp., two new alveolate phyla (Colponemidia nom. nov. and Acavomonidia nom. nov.) and their contributions to reconstructing the ancestral state of alveolates and eukaryotes.</title>
        <authorList>
            <person name="Tikhonenkov D.V."/>
            <person name="Janouskovec J."/>
            <person name="Mylnikov A.P."/>
            <person name="Mikhailov K.V."/>
            <person name="Simdyanov T.G."/>
            <person name="Aleoshin V.V."/>
            <person name="Keeling P.J."/>
        </authorList>
    </citation>
    <scope>NUCLEOTIDE SEQUENCE</scope>
    <source>
        <strain evidence="7">Colp-5</strain>
    </source>
</reference>
<geneLocation type="mitochondrion" evidence="7"/>
<proteinExistence type="predicted"/>
<evidence type="ECO:0000259" key="6">
    <source>
        <dbReference type="Pfam" id="PF00361"/>
    </source>
</evidence>
<dbReference type="GO" id="GO:0016020">
    <property type="term" value="C:membrane"/>
    <property type="evidence" value="ECO:0007669"/>
    <property type="project" value="UniProtKB-SubCell"/>
</dbReference>
<keyword evidence="7" id="KW-0496">Mitochondrion</keyword>
<evidence type="ECO:0000313" key="7">
    <source>
        <dbReference type="EMBL" id="AHA41637.1"/>
    </source>
</evidence>
<feature type="transmembrane region" description="Helical" evidence="5">
    <location>
        <begin position="44"/>
        <end position="71"/>
    </location>
</feature>
<feature type="transmembrane region" description="Helical" evidence="5">
    <location>
        <begin position="83"/>
        <end position="99"/>
    </location>
</feature>
<accession>V5KVG5</accession>
<keyword evidence="2 5" id="KW-0812">Transmembrane</keyword>
<feature type="transmembrane region" description="Helical" evidence="5">
    <location>
        <begin position="216"/>
        <end position="238"/>
    </location>
</feature>
<keyword evidence="4 5" id="KW-0472">Membrane</keyword>
<feature type="transmembrane region" description="Helical" evidence="5">
    <location>
        <begin position="142"/>
        <end position="163"/>
    </location>
</feature>
<sequence length="462" mass="55697">MSFVNYYNFYGFSFVFNFFFFFFSLVCFSFFFYKEVNNNINSYIYVYMFINLFFVDYSLEYFFLMFFSFFIIFYKYFLDKKPVIFMIFVFIFLSFYLIINSFDFIVFLFSMELQAFLTFALLMSNQSNVNSFLSVEGGVKFFILNGISSGFLLYSIALFYGLVGSINFYDFYIFSFFFNFYDTFFFNYAFFFFMVSLFFKLGVAPYHIWLPDIYGSLSYFIISFFSVFPKMSILFFIYKFFSTYFINLSSFFNFFFFISIFFSIIVGTVGSFSQNKFKYFFAYTSINASVFYLIGFTTGTVEGQVASLIYFSVYSVMNMVFFYLILNSSTKIYFITDFSKLSLTYKFFFVFMFFSISGFPPFGGFWIKYMVFDSLVFNSYYSFYVIFALGSVLNMIYYLRLIKIISYDSYKIININFYNSFSSKQFVNNINFFWGWGFIFTLFYYFLYSDYLSLFFINVIIL</sequence>
<feature type="transmembrane region" description="Helical" evidence="5">
    <location>
        <begin position="7"/>
        <end position="32"/>
    </location>
</feature>
<keyword evidence="3 5" id="KW-1133">Transmembrane helix</keyword>
<feature type="transmembrane region" description="Helical" evidence="5">
    <location>
        <begin position="308"/>
        <end position="326"/>
    </location>
</feature>
<dbReference type="EMBL" id="KF651061">
    <property type="protein sequence ID" value="AHA41637.1"/>
    <property type="molecule type" value="Genomic_DNA"/>
</dbReference>
<dbReference type="EMBL" id="KF651061">
    <property type="protein sequence ID" value="AHA41682.1"/>
    <property type="molecule type" value="Genomic_DNA"/>
</dbReference>
<feature type="transmembrane region" description="Helical" evidence="5">
    <location>
        <begin position="183"/>
        <end position="204"/>
    </location>
</feature>